<feature type="non-terminal residue" evidence="1">
    <location>
        <position position="1"/>
    </location>
</feature>
<proteinExistence type="predicted"/>
<dbReference type="AlphaFoldDB" id="A0A0N0BHC7"/>
<protein>
    <recommendedName>
        <fullName evidence="3">PiggyBac transposable element-derived protein 4</fullName>
    </recommendedName>
</protein>
<gene>
    <name evidence="1" type="ORF">WN51_12873</name>
</gene>
<evidence type="ECO:0000313" key="2">
    <source>
        <dbReference type="Proteomes" id="UP000053105"/>
    </source>
</evidence>
<dbReference type="PANTHER" id="PTHR46599">
    <property type="entry name" value="PIGGYBAC TRANSPOSABLE ELEMENT-DERIVED PROTEIN 4"/>
    <property type="match status" value="1"/>
</dbReference>
<evidence type="ECO:0008006" key="3">
    <source>
        <dbReference type="Google" id="ProtNLM"/>
    </source>
</evidence>
<keyword evidence="2" id="KW-1185">Reference proteome</keyword>
<reference evidence="1 2" key="1">
    <citation type="submission" date="2015-07" db="EMBL/GenBank/DDBJ databases">
        <title>The genome of Melipona quadrifasciata.</title>
        <authorList>
            <person name="Pan H."/>
            <person name="Kapheim K."/>
        </authorList>
    </citation>
    <scope>NUCLEOTIDE SEQUENCE [LARGE SCALE GENOMIC DNA]</scope>
    <source>
        <strain evidence="1">0111107301</strain>
        <tissue evidence="1">Whole body</tissue>
    </source>
</reference>
<accession>A0A0N0BHC7</accession>
<evidence type="ECO:0000313" key="1">
    <source>
        <dbReference type="EMBL" id="KOX76061.1"/>
    </source>
</evidence>
<sequence length="140" mass="16558">TYCFMRKWWRKLFFWGLEICLINSYILYKQVKRQRNEQPLTHLHFRKILVRGDFRQPRDRASRSTSNSDEIRLNEKLHVILTGTKKDCKVCSSRNKPGGRHETTYYCDACPEKPRILMLLLTLVTVDFADTSASSLKSNE</sequence>
<organism evidence="1 2">
    <name type="scientific">Melipona quadrifasciata</name>
    <dbReference type="NCBI Taxonomy" id="166423"/>
    <lineage>
        <taxon>Eukaryota</taxon>
        <taxon>Metazoa</taxon>
        <taxon>Ecdysozoa</taxon>
        <taxon>Arthropoda</taxon>
        <taxon>Hexapoda</taxon>
        <taxon>Insecta</taxon>
        <taxon>Pterygota</taxon>
        <taxon>Neoptera</taxon>
        <taxon>Endopterygota</taxon>
        <taxon>Hymenoptera</taxon>
        <taxon>Apocrita</taxon>
        <taxon>Aculeata</taxon>
        <taxon>Apoidea</taxon>
        <taxon>Anthophila</taxon>
        <taxon>Apidae</taxon>
        <taxon>Melipona</taxon>
    </lineage>
</organism>
<dbReference type="PANTHER" id="PTHR46599:SF3">
    <property type="entry name" value="PIGGYBAC TRANSPOSABLE ELEMENT-DERIVED PROTEIN 4"/>
    <property type="match status" value="1"/>
</dbReference>
<dbReference type="EMBL" id="KQ435754">
    <property type="protein sequence ID" value="KOX76061.1"/>
    <property type="molecule type" value="Genomic_DNA"/>
</dbReference>
<dbReference type="Proteomes" id="UP000053105">
    <property type="component" value="Unassembled WGS sequence"/>
</dbReference>
<name>A0A0N0BHC7_9HYME</name>
<dbReference type="OrthoDB" id="7613954at2759"/>